<accession>A0A6J7WNT2</accession>
<name>A0A6J7WNT2_9CAUD</name>
<dbReference type="EMBL" id="LR798276">
    <property type="protein sequence ID" value="CAB5219681.1"/>
    <property type="molecule type" value="Genomic_DNA"/>
</dbReference>
<reference evidence="3" key="1">
    <citation type="submission" date="2020-05" db="EMBL/GenBank/DDBJ databases">
        <authorList>
            <person name="Chiriac C."/>
            <person name="Salcher M."/>
            <person name="Ghai R."/>
            <person name="Kavagutti S V."/>
        </authorList>
    </citation>
    <scope>NUCLEOTIDE SEQUENCE</scope>
</reference>
<protein>
    <recommendedName>
        <fullName evidence="1">SWIM-type domain-containing protein</fullName>
    </recommendedName>
</protein>
<evidence type="ECO:0000313" key="2">
    <source>
        <dbReference type="EMBL" id="CAB4128598.1"/>
    </source>
</evidence>
<proteinExistence type="predicted"/>
<sequence>MDIEWRTVQLFMDNETGAISEVSIDPAVSTKVKCDCAEFQSKVRCKHSKFVREYMEEHDGHFSLFIPEEIDEEEAIEAMMTPEGFRNFVIRYGKVEVL</sequence>
<dbReference type="EMBL" id="LR796220">
    <property type="protein sequence ID" value="CAB4128598.1"/>
    <property type="molecule type" value="Genomic_DNA"/>
</dbReference>
<dbReference type="GO" id="GO:0008270">
    <property type="term" value="F:zinc ion binding"/>
    <property type="evidence" value="ECO:0007669"/>
    <property type="project" value="InterPro"/>
</dbReference>
<gene>
    <name evidence="2" type="ORF">UFOVP110_49</name>
    <name evidence="3" type="ORF">UFOVP223_115</name>
</gene>
<evidence type="ECO:0000259" key="1">
    <source>
        <dbReference type="PROSITE" id="PS50966"/>
    </source>
</evidence>
<dbReference type="InterPro" id="IPR007527">
    <property type="entry name" value="Znf_SWIM"/>
</dbReference>
<organism evidence="3">
    <name type="scientific">uncultured Caudovirales phage</name>
    <dbReference type="NCBI Taxonomy" id="2100421"/>
    <lineage>
        <taxon>Viruses</taxon>
        <taxon>Duplodnaviria</taxon>
        <taxon>Heunggongvirae</taxon>
        <taxon>Uroviricota</taxon>
        <taxon>Caudoviricetes</taxon>
        <taxon>Peduoviridae</taxon>
        <taxon>Maltschvirus</taxon>
        <taxon>Maltschvirus maltsch</taxon>
    </lineage>
</organism>
<dbReference type="PROSITE" id="PS50966">
    <property type="entry name" value="ZF_SWIM"/>
    <property type="match status" value="1"/>
</dbReference>
<feature type="domain" description="SWIM-type" evidence="1">
    <location>
        <begin position="20"/>
        <end position="56"/>
    </location>
</feature>
<evidence type="ECO:0000313" key="3">
    <source>
        <dbReference type="EMBL" id="CAB5219681.1"/>
    </source>
</evidence>